<feature type="domain" description="Ig-like" evidence="9">
    <location>
        <begin position="765"/>
        <end position="848"/>
    </location>
</feature>
<accession>A0A8D8UZH2</accession>
<feature type="disulfide bond" evidence="6">
    <location>
        <begin position="83"/>
        <end position="89"/>
    </location>
</feature>
<organism evidence="10">
    <name type="scientific">Cacopsylla melanoneura</name>
    <dbReference type="NCBI Taxonomy" id="428564"/>
    <lineage>
        <taxon>Eukaryota</taxon>
        <taxon>Metazoa</taxon>
        <taxon>Ecdysozoa</taxon>
        <taxon>Arthropoda</taxon>
        <taxon>Hexapoda</taxon>
        <taxon>Insecta</taxon>
        <taxon>Pterygota</taxon>
        <taxon>Neoptera</taxon>
        <taxon>Paraneoptera</taxon>
        <taxon>Hemiptera</taxon>
        <taxon>Sternorrhyncha</taxon>
        <taxon>Psylloidea</taxon>
        <taxon>Psyllidae</taxon>
        <taxon>Psyllinae</taxon>
        <taxon>Cacopsylla</taxon>
    </lineage>
</organism>
<feature type="disulfide bond" evidence="6">
    <location>
        <begin position="72"/>
        <end position="104"/>
    </location>
</feature>
<keyword evidence="5 6" id="KW-1015">Disulfide bond</keyword>
<evidence type="ECO:0000313" key="10">
    <source>
        <dbReference type="EMBL" id="CAG6714998.1"/>
    </source>
</evidence>
<feature type="region of interest" description="Disordered" evidence="7">
    <location>
        <begin position="860"/>
        <end position="953"/>
    </location>
</feature>
<dbReference type="PROSITE" id="PS50835">
    <property type="entry name" value="IG_LIKE"/>
    <property type="match status" value="1"/>
</dbReference>
<dbReference type="GO" id="GO:0030198">
    <property type="term" value="P:extracellular matrix organization"/>
    <property type="evidence" value="ECO:0007669"/>
    <property type="project" value="InterPro"/>
</dbReference>
<evidence type="ECO:0000256" key="8">
    <source>
        <dbReference type="SAM" id="SignalP"/>
    </source>
</evidence>
<dbReference type="Pfam" id="PF19030">
    <property type="entry name" value="TSP1_ADAMTS"/>
    <property type="match status" value="9"/>
</dbReference>
<dbReference type="GO" id="GO:0005576">
    <property type="term" value="C:extracellular region"/>
    <property type="evidence" value="ECO:0007669"/>
    <property type="project" value="UniProtKB-SubCell"/>
</dbReference>
<evidence type="ECO:0000256" key="1">
    <source>
        <dbReference type="ARBA" id="ARBA00004613"/>
    </source>
</evidence>
<dbReference type="PROSITE" id="PS50092">
    <property type="entry name" value="TSP1"/>
    <property type="match status" value="8"/>
</dbReference>
<feature type="compositionally biased region" description="Polar residues" evidence="7">
    <location>
        <begin position="941"/>
        <end position="953"/>
    </location>
</feature>
<evidence type="ECO:0000256" key="2">
    <source>
        <dbReference type="ARBA" id="ARBA00022525"/>
    </source>
</evidence>
<protein>
    <submittedName>
        <fullName evidence="10">ADAMTS-like protein 1</fullName>
    </submittedName>
</protein>
<dbReference type="Pfam" id="PF00090">
    <property type="entry name" value="TSP_1"/>
    <property type="match status" value="1"/>
</dbReference>
<dbReference type="PANTHER" id="PTHR13723">
    <property type="entry name" value="ADAMTS A DISINTEGRIN AND METALLOPROTEASE WITH THROMBOSPONDIN MOTIFS PROTEASE"/>
    <property type="match status" value="1"/>
</dbReference>
<keyword evidence="3 8" id="KW-0732">Signal</keyword>
<dbReference type="SMART" id="SM00409">
    <property type="entry name" value="IG"/>
    <property type="match status" value="1"/>
</dbReference>
<evidence type="ECO:0000256" key="5">
    <source>
        <dbReference type="ARBA" id="ARBA00023157"/>
    </source>
</evidence>
<comment type="subcellular location">
    <subcellularLocation>
        <location evidence="1">Secreted</location>
    </subcellularLocation>
</comment>
<keyword evidence="2" id="KW-0964">Secreted</keyword>
<dbReference type="EMBL" id="HBUF01352537">
    <property type="protein sequence ID" value="CAG6714998.1"/>
    <property type="molecule type" value="Transcribed_RNA"/>
</dbReference>
<evidence type="ECO:0000259" key="9">
    <source>
        <dbReference type="PROSITE" id="PS50835"/>
    </source>
</evidence>
<feature type="compositionally biased region" description="Polar residues" evidence="7">
    <location>
        <begin position="894"/>
        <end position="906"/>
    </location>
</feature>
<name>A0A8D8UZH2_9HEMI</name>
<evidence type="ECO:0000256" key="4">
    <source>
        <dbReference type="ARBA" id="ARBA00022737"/>
    </source>
</evidence>
<dbReference type="PANTHER" id="PTHR13723:SF313">
    <property type="entry name" value="PEPTIDASE M12B DOMAIN-CONTAINING PROTEIN"/>
    <property type="match status" value="1"/>
</dbReference>
<reference evidence="10" key="1">
    <citation type="submission" date="2021-05" db="EMBL/GenBank/DDBJ databases">
        <authorList>
            <person name="Alioto T."/>
            <person name="Alioto T."/>
            <person name="Gomez Garrido J."/>
        </authorList>
    </citation>
    <scope>NUCLEOTIDE SEQUENCE</scope>
</reference>
<dbReference type="CDD" id="cd00096">
    <property type="entry name" value="Ig"/>
    <property type="match status" value="1"/>
</dbReference>
<dbReference type="InterPro" id="IPR013098">
    <property type="entry name" value="Ig_I-set"/>
</dbReference>
<dbReference type="SUPFAM" id="SSF48726">
    <property type="entry name" value="Immunoglobulin"/>
    <property type="match status" value="1"/>
</dbReference>
<dbReference type="InterPro" id="IPR013273">
    <property type="entry name" value="ADAMTS/ADAMTS-like"/>
</dbReference>
<dbReference type="AlphaFoldDB" id="A0A8D8UZH2"/>
<dbReference type="Gene3D" id="2.60.40.10">
    <property type="entry name" value="Immunoglobulins"/>
    <property type="match status" value="1"/>
</dbReference>
<feature type="signal peptide" evidence="8">
    <location>
        <begin position="1"/>
        <end position="23"/>
    </location>
</feature>
<dbReference type="InterPro" id="IPR003599">
    <property type="entry name" value="Ig_sub"/>
</dbReference>
<dbReference type="Pfam" id="PF19236">
    <property type="entry name" value="ADAMTS_CR_3"/>
    <property type="match status" value="1"/>
</dbReference>
<dbReference type="InterPro" id="IPR000884">
    <property type="entry name" value="TSP1_rpt"/>
</dbReference>
<dbReference type="SUPFAM" id="SSF82895">
    <property type="entry name" value="TSP-1 type 1 repeat"/>
    <property type="match status" value="9"/>
</dbReference>
<dbReference type="PRINTS" id="PR01857">
    <property type="entry name" value="ADAMTSFAMILY"/>
</dbReference>
<dbReference type="InterPro" id="IPR003598">
    <property type="entry name" value="Ig_sub2"/>
</dbReference>
<dbReference type="GO" id="GO:0031012">
    <property type="term" value="C:extracellular matrix"/>
    <property type="evidence" value="ECO:0007669"/>
    <property type="project" value="TreeGrafter"/>
</dbReference>
<feature type="chain" id="PRO_5034787795" evidence="8">
    <location>
        <begin position="24"/>
        <end position="1185"/>
    </location>
</feature>
<dbReference type="InterPro" id="IPR036179">
    <property type="entry name" value="Ig-like_dom_sf"/>
</dbReference>
<evidence type="ECO:0000256" key="7">
    <source>
        <dbReference type="SAM" id="MobiDB-lite"/>
    </source>
</evidence>
<evidence type="ECO:0000256" key="3">
    <source>
        <dbReference type="ARBA" id="ARBA00022729"/>
    </source>
</evidence>
<feature type="compositionally biased region" description="Basic and acidic residues" evidence="7">
    <location>
        <begin position="1050"/>
        <end position="1061"/>
    </location>
</feature>
<feature type="disulfide bond" evidence="6">
    <location>
        <begin position="68"/>
        <end position="99"/>
    </location>
</feature>
<feature type="compositionally biased region" description="Basic and acidic residues" evidence="7">
    <location>
        <begin position="990"/>
        <end position="1004"/>
    </location>
</feature>
<dbReference type="SMART" id="SM00408">
    <property type="entry name" value="IGc2"/>
    <property type="match status" value="1"/>
</dbReference>
<dbReference type="FunFam" id="2.20.100.10:FF:000005">
    <property type="entry name" value="ADAM metallopeptidase with thrombospondin type 1 motif 9"/>
    <property type="match status" value="2"/>
</dbReference>
<dbReference type="InterPro" id="IPR036383">
    <property type="entry name" value="TSP1_rpt_sf"/>
</dbReference>
<dbReference type="InterPro" id="IPR007110">
    <property type="entry name" value="Ig-like_dom"/>
</dbReference>
<dbReference type="InterPro" id="IPR050439">
    <property type="entry name" value="ADAMTS_ADAMTS-like"/>
</dbReference>
<feature type="region of interest" description="Disordered" evidence="7">
    <location>
        <begin position="986"/>
        <end position="1061"/>
    </location>
</feature>
<feature type="compositionally biased region" description="Basic and acidic residues" evidence="7">
    <location>
        <begin position="863"/>
        <end position="893"/>
    </location>
</feature>
<evidence type="ECO:0000256" key="6">
    <source>
        <dbReference type="PIRSR" id="PIRSR613273-3"/>
    </source>
</evidence>
<keyword evidence="4" id="KW-0677">Repeat</keyword>
<dbReference type="GO" id="GO:0004222">
    <property type="term" value="F:metalloendopeptidase activity"/>
    <property type="evidence" value="ECO:0007669"/>
    <property type="project" value="TreeGrafter"/>
</dbReference>
<sequence>MAIKMNERMLFFYLLIWIVKVSSFKLESYDYTSEDSASGAAPGDPNMSSSNYDLGAEAWSDWSDWADCSRSCDGGVTYQVRRCNSVSGCTGEKIRYQICNMQPCSEPVDFRAEQCSQYNGQLYNGQAVIWAPHIEPENPCSLTCITQNGDIVTLNSRVQDGTRCSSNSLDTCINGICQKVGCDLRIGSSLTVDTCGVCGGDDSTCQGVRIDEDYYYWSSVQDSTCSRQCGGGIRRTHVNCRNRVTEEIVKPDLCKVETKPRVLETECNTQPCAAKWIAETWGHCSVPCGKGIRSRKYYCVQDIDGVQTRVPHHHCPKHNRPKPQEPCFVQACPPKWVSQKWSPCSAKCGEGIQTRNVSCNEGRPESECVHLEKPPDVRTCSSEVQCDWNEKTLELEYRFRNYSTAEKLVGKLSPSEPTWTADEWGDCSSPCGPGVRRRHVLCKIFLEFSKTFATLPDSECAGPKPVIEEKCIIEPCAIKNRWVAEPWSNCSVPCGEGIKVRSVLCKTYLENARVMATVPDNECEGAKPVDKQRCVMTPCILEHKLETAAFQDEEVKVVSGSKGSFTYSWRSDDYTQCSQSCLQGIQENIVMCIRDQDSRSVHPGLCDPKTRPEVITRTCNDFSCPPRWQTGDFQPCSKTCGLGIQLREVVCIHEVVRNSTSVVPNIQCPQPPPPDRQYCAVIDCPIQWHTDKWSKCSRACGGGVKTRKVECKQEMAQRHIVNRLPTQCPKHRPVDKRPCNTKPCATEISRPFIATDNSTFIQQDPDQVKVHLKVGLHATVYYNTQLKIKCPVHQFDRSKIKWTKDGQVIRRGKNYKISKKGALKIVRATFQDNGVFTCRAGQSGADITIVVKPKTGVFINSEELPHGDGSKIDPSHYEPGKSPLRYDPEDSHETNPTGARKSTQAPATEWRKRKPSKQNPTFPPVVPSSGEDQLANHSRENSTTTDTTEQARSGSARLVPNFHSLLSHLQNLVWPFQSYTGVRGHTSRLTNERPAEIDESREALGVRPWDAQNGAGDHSGARDHSVSTDDGSLVHNGEEVPKQNGGDNGEDVHHSRQDMSRSARAGFPLALAQTDEVFDAYDEEEEMGEEFIMGKGSRESLKFEWAVTEWSKCSKPCGGNGFRMRAAHCMAVLHNRTRHVDPALCADAGLDPVGTIGPCGSRYCPVWKTGMWATCGETHCWVSSM</sequence>
<dbReference type="InterPro" id="IPR045371">
    <property type="entry name" value="ADAMTS_CR_3"/>
</dbReference>
<dbReference type="SMART" id="SM00209">
    <property type="entry name" value="TSP1"/>
    <property type="match status" value="10"/>
</dbReference>
<dbReference type="GO" id="GO:0006508">
    <property type="term" value="P:proteolysis"/>
    <property type="evidence" value="ECO:0007669"/>
    <property type="project" value="TreeGrafter"/>
</dbReference>
<dbReference type="Gene3D" id="2.20.100.10">
    <property type="entry name" value="Thrombospondin type-1 (TSP1) repeat"/>
    <property type="match status" value="9"/>
</dbReference>
<dbReference type="InterPro" id="IPR013783">
    <property type="entry name" value="Ig-like_fold"/>
</dbReference>
<dbReference type="FunFam" id="2.20.100.10:FF:000009">
    <property type="entry name" value="ADAMTS-like protein 3 isoform A"/>
    <property type="match status" value="1"/>
</dbReference>
<dbReference type="Pfam" id="PF07679">
    <property type="entry name" value="I-set"/>
    <property type="match status" value="1"/>
</dbReference>
<proteinExistence type="predicted"/>